<dbReference type="EMBL" id="CP061800">
    <property type="protein sequence ID" value="QTA84269.1"/>
    <property type="molecule type" value="Genomic_DNA"/>
</dbReference>
<dbReference type="Pfam" id="PF00512">
    <property type="entry name" value="HisKA"/>
    <property type="match status" value="1"/>
</dbReference>
<dbReference type="Proteomes" id="UP000663722">
    <property type="component" value="Chromosome"/>
</dbReference>
<evidence type="ECO:0000256" key="4">
    <source>
        <dbReference type="ARBA" id="ARBA00022475"/>
    </source>
</evidence>
<dbReference type="Gene3D" id="6.10.340.10">
    <property type="match status" value="1"/>
</dbReference>
<dbReference type="InterPro" id="IPR005467">
    <property type="entry name" value="His_kinase_dom"/>
</dbReference>
<dbReference type="RefSeq" id="WP_207680833.1">
    <property type="nucleotide sequence ID" value="NZ_CP061800.1"/>
</dbReference>
<reference evidence="16" key="1">
    <citation type="journal article" date="2021" name="Microb. Physiol.">
        <title>Proteogenomic Insights into the Physiology of Marine, Sulfate-Reducing, Filamentous Desulfonema limicola and Desulfonema magnum.</title>
        <authorList>
            <person name="Schnaars V."/>
            <person name="Wohlbrand L."/>
            <person name="Scheve S."/>
            <person name="Hinrichs C."/>
            <person name="Reinhardt R."/>
            <person name="Rabus R."/>
        </authorList>
    </citation>
    <scope>NUCLEOTIDE SEQUENCE</scope>
    <source>
        <strain evidence="16">4be13</strain>
    </source>
</reference>
<evidence type="ECO:0000256" key="8">
    <source>
        <dbReference type="ARBA" id="ARBA00022777"/>
    </source>
</evidence>
<keyword evidence="4" id="KW-1003">Cell membrane</keyword>
<dbReference type="SUPFAM" id="SSF47384">
    <property type="entry name" value="Homodimeric domain of signal transducing histidine kinase"/>
    <property type="match status" value="1"/>
</dbReference>
<dbReference type="CDD" id="cd06225">
    <property type="entry name" value="HAMP"/>
    <property type="match status" value="1"/>
</dbReference>
<keyword evidence="12" id="KW-0175">Coiled coil</keyword>
<dbReference type="InterPro" id="IPR036097">
    <property type="entry name" value="HisK_dim/P_sf"/>
</dbReference>
<gene>
    <name evidence="16" type="ORF">dnm_002630</name>
</gene>
<comment type="subcellular location">
    <subcellularLocation>
        <location evidence="2">Cell membrane</location>
    </subcellularLocation>
</comment>
<dbReference type="SMART" id="SM00304">
    <property type="entry name" value="HAMP"/>
    <property type="match status" value="1"/>
</dbReference>
<keyword evidence="13" id="KW-1133">Transmembrane helix</keyword>
<dbReference type="PROSITE" id="PS50109">
    <property type="entry name" value="HIS_KIN"/>
    <property type="match status" value="1"/>
</dbReference>
<dbReference type="SUPFAM" id="SSF158472">
    <property type="entry name" value="HAMP domain-like"/>
    <property type="match status" value="1"/>
</dbReference>
<dbReference type="PROSITE" id="PS50885">
    <property type="entry name" value="HAMP"/>
    <property type="match status" value="1"/>
</dbReference>
<comment type="catalytic activity">
    <reaction evidence="1">
        <text>ATP + protein L-histidine = ADP + protein N-phospho-L-histidine.</text>
        <dbReference type="EC" id="2.7.13.3"/>
    </reaction>
</comment>
<keyword evidence="5" id="KW-0597">Phosphoprotein</keyword>
<evidence type="ECO:0000313" key="16">
    <source>
        <dbReference type="EMBL" id="QTA84269.1"/>
    </source>
</evidence>
<dbReference type="CDD" id="cd16922">
    <property type="entry name" value="HATPase_EvgS-ArcB-TorS-like"/>
    <property type="match status" value="1"/>
</dbReference>
<dbReference type="FunFam" id="1.10.287.130:FF:000038">
    <property type="entry name" value="Sensory transduction histidine kinase"/>
    <property type="match status" value="1"/>
</dbReference>
<dbReference type="Pfam" id="PF00672">
    <property type="entry name" value="HAMP"/>
    <property type="match status" value="1"/>
</dbReference>
<name>A0A975GK18_9BACT</name>
<dbReference type="SMART" id="SM00387">
    <property type="entry name" value="HATPase_c"/>
    <property type="match status" value="1"/>
</dbReference>
<dbReference type="InterPro" id="IPR003660">
    <property type="entry name" value="HAMP_dom"/>
</dbReference>
<keyword evidence="9" id="KW-0067">ATP-binding</keyword>
<keyword evidence="7" id="KW-0547">Nucleotide-binding</keyword>
<keyword evidence="6" id="KW-0808">Transferase</keyword>
<evidence type="ECO:0000256" key="10">
    <source>
        <dbReference type="ARBA" id="ARBA00023012"/>
    </source>
</evidence>
<keyword evidence="11 13" id="KW-0472">Membrane</keyword>
<dbReference type="EC" id="2.7.13.3" evidence="3"/>
<dbReference type="InterPro" id="IPR003661">
    <property type="entry name" value="HisK_dim/P_dom"/>
</dbReference>
<dbReference type="InterPro" id="IPR004358">
    <property type="entry name" value="Sig_transdc_His_kin-like_C"/>
</dbReference>
<dbReference type="Gene3D" id="3.30.565.10">
    <property type="entry name" value="Histidine kinase-like ATPase, C-terminal domain"/>
    <property type="match status" value="1"/>
</dbReference>
<evidence type="ECO:0000256" key="9">
    <source>
        <dbReference type="ARBA" id="ARBA00022840"/>
    </source>
</evidence>
<sequence length="546" mass="61150">MKIKYKLLIGFLGIALSVQIVSIVAYRKNRVIHYEVMQMYQSSVNEVEYTSEMLIALQSSQTGCQELIEEKFRGIHRPLKKKDAESSIQKAEEHIRKNLDAFENYLALGSKATEAAIQMAASAEDDEKKKNETKKLEDWIKKIRKDFGLYKQMVFQFMALVSINLDGADDFWEQKLEPHFNTVLLPTIRSYRADSKAELADEIKKIERCVINADRTIFISGIVVFLSAAILGFFISAAISRPLAELTNKAAKIGSGDLDIRIDYKSSNEIGMLAERMNDMAANLNKTTTSLQEAKEAAETANRAKSDFLANMSHEIRTPLNHIMGFTELVAYKKFGELNQTQEDYLNEVLGSSKHLLSLINDILDIAKAESGKPRLELGDTNIKKLLEKSVVMVKEKAIKHGIQLTTETEELPEVIKADERKLKQIMYNLLSNSMKFTPDGGKVSLSARICYLAENQKTPENDNSTDSQVEVSIADTGIGLAKENLERIFRPFEQVMGVAISDSEGTGLGLSLAKKFVELHGGRIWAESEGEGKGSVFRFVIPIRS</sequence>
<dbReference type="Pfam" id="PF12729">
    <property type="entry name" value="4HB_MCP_1"/>
    <property type="match status" value="1"/>
</dbReference>
<dbReference type="GO" id="GO:0000155">
    <property type="term" value="F:phosphorelay sensor kinase activity"/>
    <property type="evidence" value="ECO:0007669"/>
    <property type="project" value="InterPro"/>
</dbReference>
<dbReference type="Gene3D" id="1.10.287.130">
    <property type="match status" value="1"/>
</dbReference>
<keyword evidence="8 16" id="KW-0418">Kinase</keyword>
<evidence type="ECO:0000313" key="17">
    <source>
        <dbReference type="Proteomes" id="UP000663722"/>
    </source>
</evidence>
<evidence type="ECO:0000256" key="5">
    <source>
        <dbReference type="ARBA" id="ARBA00022553"/>
    </source>
</evidence>
<protein>
    <recommendedName>
        <fullName evidence="3">histidine kinase</fullName>
        <ecNumber evidence="3">2.7.13.3</ecNumber>
    </recommendedName>
</protein>
<evidence type="ECO:0000259" key="14">
    <source>
        <dbReference type="PROSITE" id="PS50109"/>
    </source>
</evidence>
<dbReference type="InterPro" id="IPR003594">
    <property type="entry name" value="HATPase_dom"/>
</dbReference>
<evidence type="ECO:0000256" key="12">
    <source>
        <dbReference type="SAM" id="Coils"/>
    </source>
</evidence>
<dbReference type="KEGG" id="dmm:dnm_002630"/>
<feature type="transmembrane region" description="Helical" evidence="13">
    <location>
        <begin position="217"/>
        <end position="239"/>
    </location>
</feature>
<dbReference type="SMART" id="SM00388">
    <property type="entry name" value="HisKA"/>
    <property type="match status" value="1"/>
</dbReference>
<dbReference type="PRINTS" id="PR00344">
    <property type="entry name" value="BCTRLSENSOR"/>
</dbReference>
<evidence type="ECO:0000256" key="6">
    <source>
        <dbReference type="ARBA" id="ARBA00022679"/>
    </source>
</evidence>
<evidence type="ECO:0000256" key="1">
    <source>
        <dbReference type="ARBA" id="ARBA00000085"/>
    </source>
</evidence>
<evidence type="ECO:0000256" key="13">
    <source>
        <dbReference type="SAM" id="Phobius"/>
    </source>
</evidence>
<feature type="domain" description="HAMP" evidence="15">
    <location>
        <begin position="237"/>
        <end position="289"/>
    </location>
</feature>
<dbReference type="CDD" id="cd00082">
    <property type="entry name" value="HisKA"/>
    <property type="match status" value="1"/>
</dbReference>
<dbReference type="FunFam" id="3.30.565.10:FF:000023">
    <property type="entry name" value="PAS domain-containing sensor histidine kinase"/>
    <property type="match status" value="1"/>
</dbReference>
<dbReference type="GO" id="GO:0005524">
    <property type="term" value="F:ATP binding"/>
    <property type="evidence" value="ECO:0007669"/>
    <property type="project" value="UniProtKB-KW"/>
</dbReference>
<dbReference type="PANTHER" id="PTHR43047">
    <property type="entry name" value="TWO-COMPONENT HISTIDINE PROTEIN KINASE"/>
    <property type="match status" value="1"/>
</dbReference>
<dbReference type="SUPFAM" id="SSF55874">
    <property type="entry name" value="ATPase domain of HSP90 chaperone/DNA topoisomerase II/histidine kinase"/>
    <property type="match status" value="1"/>
</dbReference>
<dbReference type="GO" id="GO:0005886">
    <property type="term" value="C:plasma membrane"/>
    <property type="evidence" value="ECO:0007669"/>
    <property type="project" value="UniProtKB-SubCell"/>
</dbReference>
<evidence type="ECO:0000256" key="2">
    <source>
        <dbReference type="ARBA" id="ARBA00004236"/>
    </source>
</evidence>
<evidence type="ECO:0000256" key="7">
    <source>
        <dbReference type="ARBA" id="ARBA00022741"/>
    </source>
</evidence>
<dbReference type="GO" id="GO:0009927">
    <property type="term" value="F:histidine phosphotransfer kinase activity"/>
    <property type="evidence" value="ECO:0007669"/>
    <property type="project" value="TreeGrafter"/>
</dbReference>
<evidence type="ECO:0000259" key="15">
    <source>
        <dbReference type="PROSITE" id="PS50885"/>
    </source>
</evidence>
<dbReference type="Pfam" id="PF02518">
    <property type="entry name" value="HATPase_c"/>
    <property type="match status" value="1"/>
</dbReference>
<dbReference type="InterPro" id="IPR024478">
    <property type="entry name" value="HlyB_4HB_MCP"/>
</dbReference>
<dbReference type="InterPro" id="IPR036890">
    <property type="entry name" value="HATPase_C_sf"/>
</dbReference>
<accession>A0A975GK18</accession>
<proteinExistence type="predicted"/>
<keyword evidence="10" id="KW-0902">Two-component regulatory system</keyword>
<evidence type="ECO:0000256" key="11">
    <source>
        <dbReference type="ARBA" id="ARBA00023136"/>
    </source>
</evidence>
<evidence type="ECO:0000256" key="3">
    <source>
        <dbReference type="ARBA" id="ARBA00012438"/>
    </source>
</evidence>
<dbReference type="PANTHER" id="PTHR43047:SF63">
    <property type="entry name" value="HISTIDINE KINASE"/>
    <property type="match status" value="1"/>
</dbReference>
<feature type="domain" description="Histidine kinase" evidence="14">
    <location>
        <begin position="311"/>
        <end position="546"/>
    </location>
</feature>
<keyword evidence="13" id="KW-0812">Transmembrane</keyword>
<dbReference type="AlphaFoldDB" id="A0A975GK18"/>
<organism evidence="16 17">
    <name type="scientific">Desulfonema magnum</name>
    <dbReference type="NCBI Taxonomy" id="45655"/>
    <lineage>
        <taxon>Bacteria</taxon>
        <taxon>Pseudomonadati</taxon>
        <taxon>Thermodesulfobacteriota</taxon>
        <taxon>Desulfobacteria</taxon>
        <taxon>Desulfobacterales</taxon>
        <taxon>Desulfococcaceae</taxon>
        <taxon>Desulfonema</taxon>
    </lineage>
</organism>
<keyword evidence="17" id="KW-1185">Reference proteome</keyword>
<feature type="coiled-coil region" evidence="12">
    <location>
        <begin position="277"/>
        <end position="311"/>
    </location>
</feature>